<feature type="region of interest" description="Disordered" evidence="1">
    <location>
        <begin position="1"/>
        <end position="28"/>
    </location>
</feature>
<proteinExistence type="predicted"/>
<protein>
    <submittedName>
        <fullName evidence="2">Uncharacterized protein</fullName>
    </submittedName>
</protein>
<evidence type="ECO:0000256" key="1">
    <source>
        <dbReference type="SAM" id="MobiDB-lite"/>
    </source>
</evidence>
<sequence length="235" mass="26526">MLQHRISTQGGKSQWQQRPQKQKSSEPRFPKVYSFKDDEVPGIFKYLLENNKIQLPAIVVQEGASKVTDFRYCAYHRAVHHPTKSCYHLKDKIQALIDVGVITPKPSKNVGANAVSISFGSVPTAWFEPKRITKVGMKTVNDDPHGQRQKGLVPHTAPNGEILWVHPDLIEDEQWAGSSSKKKSKGKEKSFCGVSAIPGEDDERILAFPLSEEEQEVFVTRSGNEYHYNYPPLNE</sequence>
<dbReference type="EMBL" id="CM007389">
    <property type="protein sequence ID" value="ONK58055.1"/>
    <property type="molecule type" value="Genomic_DNA"/>
</dbReference>
<dbReference type="AlphaFoldDB" id="A0A5P1E977"/>
<accession>A0A5P1E977</accession>
<organism evidence="2 3">
    <name type="scientific">Asparagus officinalis</name>
    <name type="common">Garden asparagus</name>
    <dbReference type="NCBI Taxonomy" id="4686"/>
    <lineage>
        <taxon>Eukaryota</taxon>
        <taxon>Viridiplantae</taxon>
        <taxon>Streptophyta</taxon>
        <taxon>Embryophyta</taxon>
        <taxon>Tracheophyta</taxon>
        <taxon>Spermatophyta</taxon>
        <taxon>Magnoliopsida</taxon>
        <taxon>Liliopsida</taxon>
        <taxon>Asparagales</taxon>
        <taxon>Asparagaceae</taxon>
        <taxon>Asparagoideae</taxon>
        <taxon>Asparagus</taxon>
    </lineage>
</organism>
<evidence type="ECO:0000313" key="3">
    <source>
        <dbReference type="Proteomes" id="UP000243459"/>
    </source>
</evidence>
<dbReference type="Proteomes" id="UP000243459">
    <property type="component" value="Chromosome 9"/>
</dbReference>
<dbReference type="Gramene" id="ONK58055">
    <property type="protein sequence ID" value="ONK58055"/>
    <property type="gene ID" value="A4U43_C09F7640"/>
</dbReference>
<reference evidence="3" key="1">
    <citation type="journal article" date="2017" name="Nat. Commun.">
        <title>The asparagus genome sheds light on the origin and evolution of a young Y chromosome.</title>
        <authorList>
            <person name="Harkess A."/>
            <person name="Zhou J."/>
            <person name="Xu C."/>
            <person name="Bowers J.E."/>
            <person name="Van der Hulst R."/>
            <person name="Ayyampalayam S."/>
            <person name="Mercati F."/>
            <person name="Riccardi P."/>
            <person name="McKain M.R."/>
            <person name="Kakrana A."/>
            <person name="Tang H."/>
            <person name="Ray J."/>
            <person name="Groenendijk J."/>
            <person name="Arikit S."/>
            <person name="Mathioni S.M."/>
            <person name="Nakano M."/>
            <person name="Shan H."/>
            <person name="Telgmann-Rauber A."/>
            <person name="Kanno A."/>
            <person name="Yue Z."/>
            <person name="Chen H."/>
            <person name="Li W."/>
            <person name="Chen Y."/>
            <person name="Xu X."/>
            <person name="Zhang Y."/>
            <person name="Luo S."/>
            <person name="Chen H."/>
            <person name="Gao J."/>
            <person name="Mao Z."/>
            <person name="Pires J.C."/>
            <person name="Luo M."/>
            <person name="Kudrna D."/>
            <person name="Wing R.A."/>
            <person name="Meyers B.C."/>
            <person name="Yi K."/>
            <person name="Kong H."/>
            <person name="Lavrijsen P."/>
            <person name="Sunseri F."/>
            <person name="Falavigna A."/>
            <person name="Ye Y."/>
            <person name="Leebens-Mack J.H."/>
            <person name="Chen G."/>
        </authorList>
    </citation>
    <scope>NUCLEOTIDE SEQUENCE [LARGE SCALE GENOMIC DNA]</scope>
    <source>
        <strain evidence="3">cv. DH0086</strain>
    </source>
</reference>
<evidence type="ECO:0000313" key="2">
    <source>
        <dbReference type="EMBL" id="ONK58055.1"/>
    </source>
</evidence>
<keyword evidence="3" id="KW-1185">Reference proteome</keyword>
<feature type="region of interest" description="Disordered" evidence="1">
    <location>
        <begin position="175"/>
        <end position="196"/>
    </location>
</feature>
<feature type="compositionally biased region" description="Polar residues" evidence="1">
    <location>
        <begin position="1"/>
        <end position="19"/>
    </location>
</feature>
<gene>
    <name evidence="2" type="ORF">A4U43_C09F7640</name>
</gene>
<name>A0A5P1E977_ASPOF</name>